<feature type="compositionally biased region" description="Basic and acidic residues" evidence="2">
    <location>
        <begin position="438"/>
        <end position="449"/>
    </location>
</feature>
<feature type="compositionally biased region" description="Polar residues" evidence="2">
    <location>
        <begin position="171"/>
        <end position="180"/>
    </location>
</feature>
<dbReference type="EMBL" id="AUPL01001989">
    <property type="protein sequence ID" value="ESL10281.1"/>
    <property type="molecule type" value="Genomic_DNA"/>
</dbReference>
<sequence length="1135" mass="126430">MGHCSMFLRSSFIFAWCACRILIALMTWPDKSGEANLRIFVNNQNTPFATVTLPSPRSHERQKPSAFDGAYADLKRDMLTSSAKGGNYRTDVAGFTSIGRNANNVSGIMREDVHPQLEDVYQRVMRRLQRKANYDEIGCPPLAVQFGIVDAADEERSREKNEYDSDEPHTSGHSSMSNGIQAKGGGLKRRHRGMGVVRSAALSSVGSEVEDDTLFLSRQPCPRTLRMVLEQVTATVTEKLRLANTGSLKNCLCFVFECRTLLERLLKEIPSYSQFQGEGERLPTASQTQEMYQKFRRIPVVLPCAQFEKEATDGHVVASVSCNGLRPQSPLLPAGGEPSQPRRQQQQMEVGASCDSSSGHAGENSTTFETPGYGTGEEIPKTAHLGNVVIVIPPTYGKSQRARQSGGRSMRMGAGAESRGNSRFFGEMGRTKAAATPPRDKSLDMKGMKEPVSPLAASATTATTSHTASATAHNGSNVTASTGGPVSSSSNAENEQLGKQVFSVGTLTDINNMSVVDREEYDELQAYTRTLIVEIEERKQELCKLQEQLSEEREYTTQKRKVVQYLRETLYKECNILRAQLSAAQQRQIHYQSLLKEQQQALAHVSSAVNGEGRGGVSVSAHEGPRLPNISGTRFAQGEASAMALSMVPGLHSFRRFNPNVSFISMIRGGVNAEEHEEGNCSDAGVSASAVAQTQKLSVEIMAIKSLLDLVLLAVENDQVLPANVARCKNVNVGLLTSTMRDDQHHREKEMRKEFSERQRQAKQNYSLGRAQMATLLSMKEQQIDNMKKFCDPRFLWSFWEEKCIRLRSELRRIRKAVQEDLTSLRQFVVTTMEGVIKRVYVVDSSLGENQALFATQSALKDIISSAHSLLLPMLTTEYERGYHPWPLKLRNTVDPFARMVRARYGDAQMMLVREEMNALGSLYVAVHHYVMNHVVTPVLKRPLPGKTLRNLCALLSMNSGTSAELWVKIREKYAHELTFQRSIAQLNMSIVSLMYHQRVITERSAEAMREAGMDPRLSGIPVQRTVNMVAEKLHKVVADRAALRKRRQENARDVYRIWKKQQLDVNGGYPAPTPPQRLVVAEMNMQPNGFLSTVPPMLDHRKNNLEGQSALSTNRGANFVGTYVLHHRSRKEGT</sequence>
<name>A0A061J835_TRYRA</name>
<feature type="transmembrane region" description="Helical" evidence="3">
    <location>
        <begin position="7"/>
        <end position="28"/>
    </location>
</feature>
<keyword evidence="3" id="KW-0812">Transmembrane</keyword>
<feature type="region of interest" description="Disordered" evidence="2">
    <location>
        <begin position="328"/>
        <end position="380"/>
    </location>
</feature>
<feature type="coiled-coil region" evidence="1">
    <location>
        <begin position="532"/>
        <end position="587"/>
    </location>
</feature>
<keyword evidence="5" id="KW-1185">Reference proteome</keyword>
<dbReference type="VEuPathDB" id="TriTrypDB:TRSC58_01989"/>
<keyword evidence="1" id="KW-0175">Coiled coil</keyword>
<feature type="region of interest" description="Disordered" evidence="2">
    <location>
        <begin position="397"/>
        <end position="494"/>
    </location>
</feature>
<feature type="region of interest" description="Disordered" evidence="2">
    <location>
        <begin position="153"/>
        <end position="190"/>
    </location>
</feature>
<evidence type="ECO:0000256" key="2">
    <source>
        <dbReference type="SAM" id="MobiDB-lite"/>
    </source>
</evidence>
<evidence type="ECO:0000256" key="3">
    <source>
        <dbReference type="SAM" id="Phobius"/>
    </source>
</evidence>
<keyword evidence="3" id="KW-1133">Transmembrane helix</keyword>
<dbReference type="OrthoDB" id="273240at2759"/>
<evidence type="ECO:0000313" key="5">
    <source>
        <dbReference type="Proteomes" id="UP000031737"/>
    </source>
</evidence>
<evidence type="ECO:0000313" key="4">
    <source>
        <dbReference type="EMBL" id="ESL10281.1"/>
    </source>
</evidence>
<dbReference type="AlphaFoldDB" id="A0A061J835"/>
<feature type="compositionally biased region" description="Low complexity" evidence="2">
    <location>
        <begin position="456"/>
        <end position="473"/>
    </location>
</feature>
<proteinExistence type="predicted"/>
<feature type="compositionally biased region" description="Basic and acidic residues" evidence="2">
    <location>
        <begin position="154"/>
        <end position="170"/>
    </location>
</feature>
<evidence type="ECO:0000256" key="1">
    <source>
        <dbReference type="SAM" id="Coils"/>
    </source>
</evidence>
<keyword evidence="3" id="KW-0472">Membrane</keyword>
<gene>
    <name evidence="4" type="ORF">TRSC58_01989</name>
</gene>
<comment type="caution">
    <text evidence="4">The sequence shown here is derived from an EMBL/GenBank/DDBJ whole genome shotgun (WGS) entry which is preliminary data.</text>
</comment>
<reference evidence="4 5" key="1">
    <citation type="submission" date="2013-07" db="EMBL/GenBank/DDBJ databases">
        <authorList>
            <person name="Stoco P.H."/>
            <person name="Wagner G."/>
            <person name="Gerber A."/>
            <person name="Zaha A."/>
            <person name="Thompson C."/>
            <person name="Bartholomeu D.C."/>
            <person name="Luckemeyer D.D."/>
            <person name="Bahia D."/>
            <person name="Loreto E."/>
            <person name="Prestes E.B."/>
            <person name="Lima F.M."/>
            <person name="Rodrigues-Luiz G."/>
            <person name="Vallejo G.A."/>
            <person name="Filho J.F."/>
            <person name="Monteiro K.M."/>
            <person name="Tyler K.M."/>
            <person name="de Almeida L.G."/>
            <person name="Ortiz M.F."/>
            <person name="Siervo M.A."/>
            <person name="de Moraes M.H."/>
            <person name="Cunha O.L."/>
            <person name="Mendonca-Neto R."/>
            <person name="Silva R."/>
            <person name="Teixeira S.M."/>
            <person name="Murta S.M."/>
            <person name="Sincero T.C."/>
            <person name="Mendes T.A."/>
            <person name="Urmenyi T.P."/>
            <person name="Silva V.G."/>
            <person name="da Rocha W.D."/>
            <person name="Andersson B."/>
            <person name="Romanha A.J."/>
            <person name="Steindel M."/>
            <person name="de Vasconcelos A.T."/>
            <person name="Grisard E.C."/>
        </authorList>
    </citation>
    <scope>NUCLEOTIDE SEQUENCE [LARGE SCALE GENOMIC DNA]</scope>
    <source>
        <strain evidence="4 5">SC58</strain>
    </source>
</reference>
<dbReference type="Proteomes" id="UP000031737">
    <property type="component" value="Unassembled WGS sequence"/>
</dbReference>
<feature type="compositionally biased region" description="Polar residues" evidence="2">
    <location>
        <begin position="474"/>
        <end position="494"/>
    </location>
</feature>
<protein>
    <submittedName>
        <fullName evidence="4">Uncharacterized protein</fullName>
    </submittedName>
</protein>
<accession>A0A061J835</accession>
<feature type="compositionally biased region" description="Polar residues" evidence="2">
    <location>
        <begin position="341"/>
        <end position="369"/>
    </location>
</feature>
<organism evidence="4 5">
    <name type="scientific">Trypanosoma rangeli SC58</name>
    <dbReference type="NCBI Taxonomy" id="429131"/>
    <lineage>
        <taxon>Eukaryota</taxon>
        <taxon>Discoba</taxon>
        <taxon>Euglenozoa</taxon>
        <taxon>Kinetoplastea</taxon>
        <taxon>Metakinetoplastina</taxon>
        <taxon>Trypanosomatida</taxon>
        <taxon>Trypanosomatidae</taxon>
        <taxon>Trypanosoma</taxon>
        <taxon>Herpetosoma</taxon>
    </lineage>
</organism>